<dbReference type="AlphaFoldDB" id="A0A2L0F4P3"/>
<evidence type="ECO:0000259" key="1">
    <source>
        <dbReference type="Pfam" id="PF01850"/>
    </source>
</evidence>
<dbReference type="Proteomes" id="UP000238348">
    <property type="component" value="Chromosome"/>
</dbReference>
<gene>
    <name evidence="2" type="primary">pilT</name>
    <name evidence="2" type="ORF">SOCE26_080030</name>
</gene>
<dbReference type="OrthoDB" id="9798990at2"/>
<dbReference type="PANTHER" id="PTHR36173:SF2">
    <property type="entry name" value="RIBONUCLEASE VAPC16"/>
    <property type="match status" value="1"/>
</dbReference>
<dbReference type="RefSeq" id="WP_104984669.1">
    <property type="nucleotide sequence ID" value="NZ_CP012673.1"/>
</dbReference>
<dbReference type="InterPro" id="IPR041705">
    <property type="entry name" value="PIN_Sll0205"/>
</dbReference>
<dbReference type="InterPro" id="IPR052919">
    <property type="entry name" value="TA_system_RNase"/>
</dbReference>
<organism evidence="2 3">
    <name type="scientific">Sorangium cellulosum</name>
    <name type="common">Polyangium cellulosum</name>
    <dbReference type="NCBI Taxonomy" id="56"/>
    <lineage>
        <taxon>Bacteria</taxon>
        <taxon>Pseudomonadati</taxon>
        <taxon>Myxococcota</taxon>
        <taxon>Polyangia</taxon>
        <taxon>Polyangiales</taxon>
        <taxon>Polyangiaceae</taxon>
        <taxon>Sorangium</taxon>
    </lineage>
</organism>
<reference evidence="2 3" key="1">
    <citation type="submission" date="2015-09" db="EMBL/GenBank/DDBJ databases">
        <title>Sorangium comparison.</title>
        <authorList>
            <person name="Zaburannyi N."/>
            <person name="Bunk B."/>
            <person name="Overmann J."/>
            <person name="Mueller R."/>
        </authorList>
    </citation>
    <scope>NUCLEOTIDE SEQUENCE [LARGE SCALE GENOMIC DNA]</scope>
    <source>
        <strain evidence="2 3">So ce26</strain>
    </source>
</reference>
<protein>
    <submittedName>
        <fullName evidence="2">Twitching motility protein PilT</fullName>
    </submittedName>
</protein>
<evidence type="ECO:0000313" key="3">
    <source>
        <dbReference type="Proteomes" id="UP000238348"/>
    </source>
</evidence>
<dbReference type="CDD" id="cd09872">
    <property type="entry name" value="PIN_Sll0205-like"/>
    <property type="match status" value="1"/>
</dbReference>
<dbReference type="Gene3D" id="3.40.50.1010">
    <property type="entry name" value="5'-nuclease"/>
    <property type="match status" value="1"/>
</dbReference>
<evidence type="ECO:0000313" key="2">
    <source>
        <dbReference type="EMBL" id="AUX46497.1"/>
    </source>
</evidence>
<dbReference type="InterPro" id="IPR029060">
    <property type="entry name" value="PIN-like_dom_sf"/>
</dbReference>
<proteinExistence type="predicted"/>
<dbReference type="Pfam" id="PF01850">
    <property type="entry name" value="PIN"/>
    <property type="match status" value="1"/>
</dbReference>
<dbReference type="EMBL" id="CP012673">
    <property type="protein sequence ID" value="AUX46497.1"/>
    <property type="molecule type" value="Genomic_DNA"/>
</dbReference>
<dbReference type="InterPro" id="IPR002716">
    <property type="entry name" value="PIN_dom"/>
</dbReference>
<name>A0A2L0F4P3_SORCE</name>
<dbReference type="PANTHER" id="PTHR36173">
    <property type="entry name" value="RIBONUCLEASE VAPC16-RELATED"/>
    <property type="match status" value="1"/>
</dbReference>
<accession>A0A2L0F4P3</accession>
<sequence length="132" mass="14738">MRLLLDTHVWLWFALDPGRVSADVQALLGSVDTEIYVSVASLWEVVIKTSLGKLDLPDPPETFWECQTRGSGMATLPIRPEHILDIAVLPHIHRDPFDRLLVAQARVERLTLVTTDPKIRAYPVATLSAESS</sequence>
<dbReference type="SUPFAM" id="SSF88723">
    <property type="entry name" value="PIN domain-like"/>
    <property type="match status" value="1"/>
</dbReference>
<feature type="domain" description="PIN" evidence="1">
    <location>
        <begin position="4"/>
        <end position="122"/>
    </location>
</feature>